<keyword evidence="1" id="KW-1133">Transmembrane helix</keyword>
<comment type="caution">
    <text evidence="3">The sequence shown here is derived from an EMBL/GenBank/DDBJ whole genome shotgun (WGS) entry which is preliminary data.</text>
</comment>
<reference evidence="3 4" key="1">
    <citation type="submission" date="2023-07" db="EMBL/GenBank/DDBJ databases">
        <title>Genomic Encyclopedia of Type Strains, Phase IV (KMG-IV): sequencing the most valuable type-strain genomes for metagenomic binning, comparative biology and taxonomic classification.</title>
        <authorList>
            <person name="Goeker M."/>
        </authorList>
    </citation>
    <scope>NUCLEOTIDE SEQUENCE [LARGE SCALE GENOMIC DNA]</scope>
    <source>
        <strain evidence="3 4">DSM 22170</strain>
    </source>
</reference>
<keyword evidence="1" id="KW-0472">Membrane</keyword>
<sequence length="357" mass="41078">MIEELLSSENPYQQHRLAKQSMLLEQLNELTSFHYQHCIPYQRIIDKTATPQQAARLEDIPYLPVQLFKMLDLFSMPASEHFKTLNSSGTTGQQVSRIHIDRTTSVLQTKALNTIVRSFLGKSRLPMIIVDNNFLKNRLQFSARSAGTIGFSQFGHHHLYLLDDEMKVQEQELEAFLERYSGQPIFLFGFTFIIWEYLLQYYRARNRKLDLSGSKLIHGGGWKKLQEQSVSDAEFRRLLKEQFGLTEVYNYYGMVEQVGSIYMQCEQGHLHTPDFADVLVRDPDTLDVVPYGQKGLIQVLSILPRSYPGHSLLTEDMGTIVGEDDCRCGRKGKYFTIEGRLPKAELRGCSDTFTLQT</sequence>
<protein>
    <recommendedName>
        <fullName evidence="2">Acyl-protein synthetase LuxE domain-containing protein</fullName>
    </recommendedName>
</protein>
<feature type="domain" description="Acyl-protein synthetase LuxE" evidence="2">
    <location>
        <begin position="7"/>
        <end position="353"/>
    </location>
</feature>
<dbReference type="EMBL" id="JAVDQH010000002">
    <property type="protein sequence ID" value="MDR6242598.1"/>
    <property type="molecule type" value="Genomic_DNA"/>
</dbReference>
<dbReference type="Pfam" id="PF04443">
    <property type="entry name" value="LuxE"/>
    <property type="match status" value="1"/>
</dbReference>
<dbReference type="Gene3D" id="3.40.50.12780">
    <property type="entry name" value="N-terminal domain of ligase-like"/>
    <property type="match status" value="1"/>
</dbReference>
<name>A0ABU1ITL7_9BACL</name>
<evidence type="ECO:0000259" key="2">
    <source>
        <dbReference type="Pfam" id="PF04443"/>
    </source>
</evidence>
<dbReference type="Proteomes" id="UP001185028">
    <property type="component" value="Unassembled WGS sequence"/>
</dbReference>
<dbReference type="SUPFAM" id="SSF56801">
    <property type="entry name" value="Acetyl-CoA synthetase-like"/>
    <property type="match status" value="1"/>
</dbReference>
<dbReference type="InterPro" id="IPR042099">
    <property type="entry name" value="ANL_N_sf"/>
</dbReference>
<accession>A0ABU1ITL7</accession>
<keyword evidence="1" id="KW-0812">Transmembrane</keyword>
<gene>
    <name evidence="3" type="ORF">JOC58_000482</name>
</gene>
<evidence type="ECO:0000256" key="1">
    <source>
        <dbReference type="SAM" id="Phobius"/>
    </source>
</evidence>
<organism evidence="3 4">
    <name type="scientific">Paenibacillus hunanensis</name>
    <dbReference type="NCBI Taxonomy" id="539262"/>
    <lineage>
        <taxon>Bacteria</taxon>
        <taxon>Bacillati</taxon>
        <taxon>Bacillota</taxon>
        <taxon>Bacilli</taxon>
        <taxon>Bacillales</taxon>
        <taxon>Paenibacillaceae</taxon>
        <taxon>Paenibacillus</taxon>
    </lineage>
</organism>
<dbReference type="RefSeq" id="WP_188774113.1">
    <property type="nucleotide sequence ID" value="NZ_BMMB01000002.1"/>
</dbReference>
<evidence type="ECO:0000313" key="4">
    <source>
        <dbReference type="Proteomes" id="UP001185028"/>
    </source>
</evidence>
<dbReference type="InterPro" id="IPR007534">
    <property type="entry name" value="LuxE"/>
</dbReference>
<evidence type="ECO:0000313" key="3">
    <source>
        <dbReference type="EMBL" id="MDR6242598.1"/>
    </source>
</evidence>
<feature type="transmembrane region" description="Helical" evidence="1">
    <location>
        <begin position="180"/>
        <end position="199"/>
    </location>
</feature>
<proteinExistence type="predicted"/>
<keyword evidence="4" id="KW-1185">Reference proteome</keyword>